<evidence type="ECO:0000313" key="2">
    <source>
        <dbReference type="EMBL" id="CAL1609204.1"/>
    </source>
</evidence>
<accession>A0AAV2M7C6</accession>
<dbReference type="Proteomes" id="UP001497482">
    <property type="component" value="Chromosome 6"/>
</dbReference>
<reference evidence="2 3" key="1">
    <citation type="submission" date="2024-04" db="EMBL/GenBank/DDBJ databases">
        <authorList>
            <person name="Waldvogel A.-M."/>
            <person name="Schoenle A."/>
        </authorList>
    </citation>
    <scope>NUCLEOTIDE SEQUENCE [LARGE SCALE GENOMIC DNA]</scope>
</reference>
<feature type="region of interest" description="Disordered" evidence="1">
    <location>
        <begin position="1"/>
        <end position="25"/>
    </location>
</feature>
<proteinExistence type="predicted"/>
<protein>
    <submittedName>
        <fullName evidence="2">Uncharacterized protein</fullName>
    </submittedName>
</protein>
<organism evidence="2 3">
    <name type="scientific">Knipowitschia caucasica</name>
    <name type="common">Caucasian dwarf goby</name>
    <name type="synonym">Pomatoschistus caucasicus</name>
    <dbReference type="NCBI Taxonomy" id="637954"/>
    <lineage>
        <taxon>Eukaryota</taxon>
        <taxon>Metazoa</taxon>
        <taxon>Chordata</taxon>
        <taxon>Craniata</taxon>
        <taxon>Vertebrata</taxon>
        <taxon>Euteleostomi</taxon>
        <taxon>Actinopterygii</taxon>
        <taxon>Neopterygii</taxon>
        <taxon>Teleostei</taxon>
        <taxon>Neoteleostei</taxon>
        <taxon>Acanthomorphata</taxon>
        <taxon>Gobiaria</taxon>
        <taxon>Gobiiformes</taxon>
        <taxon>Gobioidei</taxon>
        <taxon>Gobiidae</taxon>
        <taxon>Gobiinae</taxon>
        <taxon>Knipowitschia</taxon>
    </lineage>
</organism>
<evidence type="ECO:0000256" key="1">
    <source>
        <dbReference type="SAM" id="MobiDB-lite"/>
    </source>
</evidence>
<feature type="compositionally biased region" description="Polar residues" evidence="1">
    <location>
        <begin position="1"/>
        <end position="19"/>
    </location>
</feature>
<dbReference type="AlphaFoldDB" id="A0AAV2M7C6"/>
<gene>
    <name evidence="2" type="ORF">KC01_LOCUS35994</name>
</gene>
<sequence>MKVITHCQTTSPSLNLPRNNSHRGVSKPLPLGASLQPVAPSITLIRLITPRADERVSVRRSMGNIKETAPCTNRARSDKAEAQQLYIFHEIIQHCSPLLLPVDGEPAEANEPRCEDPAADVM</sequence>
<name>A0AAV2M7C6_KNICA</name>
<keyword evidence="3" id="KW-1185">Reference proteome</keyword>
<dbReference type="EMBL" id="OZ035828">
    <property type="protein sequence ID" value="CAL1609204.1"/>
    <property type="molecule type" value="Genomic_DNA"/>
</dbReference>
<evidence type="ECO:0000313" key="3">
    <source>
        <dbReference type="Proteomes" id="UP001497482"/>
    </source>
</evidence>